<organism evidence="2 3">
    <name type="scientific">Patiriisocius marinus</name>
    <dbReference type="NCBI Taxonomy" id="1397112"/>
    <lineage>
        <taxon>Bacteria</taxon>
        <taxon>Pseudomonadati</taxon>
        <taxon>Bacteroidota</taxon>
        <taxon>Flavobacteriia</taxon>
        <taxon>Flavobacteriales</taxon>
        <taxon>Flavobacteriaceae</taxon>
        <taxon>Patiriisocius</taxon>
    </lineage>
</organism>
<dbReference type="PANTHER" id="PTHR42160:SF1">
    <property type="entry name" value="URACIL-DNA GLYCOSYLASE SUPERFAMILY PROTEIN"/>
    <property type="match status" value="1"/>
</dbReference>
<proteinExistence type="predicted"/>
<dbReference type="AlphaFoldDB" id="A0A5J4IYN5"/>
<comment type="caution">
    <text evidence="2">The sequence shown here is derived from an EMBL/GenBank/DDBJ whole genome shotgun (WGS) entry which is preliminary data.</text>
</comment>
<sequence>MGFCYPGKAKTGDLPPRKECAPLWHPSVLSRLKHVELILLIGSYASNQYLPKDGKKLTQRVENFEAYLPKFWPLPHPSPTNRFWRAKNPWFEQSVVPLIQEKVAAILTK</sequence>
<dbReference type="Proteomes" id="UP000326509">
    <property type="component" value="Unassembled WGS sequence"/>
</dbReference>
<dbReference type="InterPro" id="IPR036895">
    <property type="entry name" value="Uracil-DNA_glycosylase-like_sf"/>
</dbReference>
<evidence type="ECO:0000259" key="1">
    <source>
        <dbReference type="Pfam" id="PF03167"/>
    </source>
</evidence>
<feature type="domain" description="Uracil-DNA glycosylase-like" evidence="1">
    <location>
        <begin position="15"/>
        <end position="96"/>
    </location>
</feature>
<dbReference type="InterPro" id="IPR047124">
    <property type="entry name" value="HI_0220.2"/>
</dbReference>
<name>A0A5J4IYN5_9FLAO</name>
<reference evidence="2 3" key="1">
    <citation type="submission" date="2019-08" db="EMBL/GenBank/DDBJ databases">
        <title>Draft genome sequence of Ulvibacter marinus type strain NBRC 109484.</title>
        <authorList>
            <person name="Kawano K."/>
            <person name="Ushijima N."/>
            <person name="Kihara M."/>
            <person name="Itoh H."/>
        </authorList>
    </citation>
    <scope>NUCLEOTIDE SEQUENCE [LARGE SCALE GENOMIC DNA]</scope>
    <source>
        <strain evidence="2 3">NBRC 109484</strain>
    </source>
</reference>
<accession>A0A5J4IYN5</accession>
<dbReference type="PANTHER" id="PTHR42160">
    <property type="entry name" value="URACIL-DNA GLYCOSYLASE SUPERFAMILY PROTEIN"/>
    <property type="match status" value="1"/>
</dbReference>
<dbReference type="InterPro" id="IPR005122">
    <property type="entry name" value="Uracil-DNA_glycosylase-like"/>
</dbReference>
<protein>
    <recommendedName>
        <fullName evidence="1">Uracil-DNA glycosylase-like domain-containing protein</fullName>
    </recommendedName>
</protein>
<gene>
    <name evidence="2" type="ORF">ULMA_06910</name>
</gene>
<dbReference type="SUPFAM" id="SSF52141">
    <property type="entry name" value="Uracil-DNA glycosylase-like"/>
    <property type="match status" value="1"/>
</dbReference>
<evidence type="ECO:0000313" key="2">
    <source>
        <dbReference type="EMBL" id="GER58583.1"/>
    </source>
</evidence>
<dbReference type="Pfam" id="PF03167">
    <property type="entry name" value="UDG"/>
    <property type="match status" value="1"/>
</dbReference>
<dbReference type="EMBL" id="BKCG01000001">
    <property type="protein sequence ID" value="GER58583.1"/>
    <property type="molecule type" value="Genomic_DNA"/>
</dbReference>
<dbReference type="CDD" id="cd10033">
    <property type="entry name" value="UDG_like"/>
    <property type="match status" value="1"/>
</dbReference>
<evidence type="ECO:0000313" key="3">
    <source>
        <dbReference type="Proteomes" id="UP000326509"/>
    </source>
</evidence>
<dbReference type="Gene3D" id="3.40.470.10">
    <property type="entry name" value="Uracil-DNA glycosylase-like domain"/>
    <property type="match status" value="1"/>
</dbReference>
<keyword evidence="3" id="KW-1185">Reference proteome</keyword>